<dbReference type="InterPro" id="IPR052924">
    <property type="entry name" value="OsmC/Ohr_hydroprdx_reductase"/>
</dbReference>
<dbReference type="Pfam" id="PF02566">
    <property type="entry name" value="OsmC"/>
    <property type="match status" value="1"/>
</dbReference>
<gene>
    <name evidence="1" type="ORF">ACFSJH_06235</name>
</gene>
<dbReference type="InterPro" id="IPR003718">
    <property type="entry name" value="OsmC/Ohr_fam"/>
</dbReference>
<dbReference type="Proteomes" id="UP001597362">
    <property type="component" value="Unassembled WGS sequence"/>
</dbReference>
<dbReference type="Gene3D" id="3.30.300.20">
    <property type="match status" value="1"/>
</dbReference>
<sequence>MANVQTFKATAHLQEGVQVVAKARQFTMTLDEPPALGGKDTGMNPVEAVLVALGACQAIVARVYAPKFGVELEDFQVDVEGEVDFDGFFGKSDVRPGYSDIRYVFRIKTDSPQEQVEQFVAHLESKCPVGDSLANNVNLKLDRIEVIRPTHSTTE</sequence>
<organism evidence="1 2">
    <name type="scientific">Paenibacillus yanchengensis</name>
    <dbReference type="NCBI Taxonomy" id="2035833"/>
    <lineage>
        <taxon>Bacteria</taxon>
        <taxon>Bacillati</taxon>
        <taxon>Bacillota</taxon>
        <taxon>Bacilli</taxon>
        <taxon>Bacillales</taxon>
        <taxon>Paenibacillaceae</taxon>
        <taxon>Paenibacillus</taxon>
    </lineage>
</organism>
<dbReference type="RefSeq" id="WP_377770384.1">
    <property type="nucleotide sequence ID" value="NZ_JBHUHO010000016.1"/>
</dbReference>
<dbReference type="PANTHER" id="PTHR35368:SF1">
    <property type="entry name" value="HYDROPEROXIDE REDUCTASE"/>
    <property type="match status" value="1"/>
</dbReference>
<keyword evidence="2" id="KW-1185">Reference proteome</keyword>
<evidence type="ECO:0000313" key="1">
    <source>
        <dbReference type="EMBL" id="MFD2115331.1"/>
    </source>
</evidence>
<dbReference type="EC" id="1.11.1.-" evidence="1"/>
<dbReference type="InterPro" id="IPR036102">
    <property type="entry name" value="OsmC/Ohrsf"/>
</dbReference>
<protein>
    <submittedName>
        <fullName evidence="1">OsmC family protein</fullName>
        <ecNumber evidence="1">1.11.1.-</ecNumber>
    </submittedName>
</protein>
<name>A0ABW4YI67_9BACL</name>
<keyword evidence="1" id="KW-0560">Oxidoreductase</keyword>
<dbReference type="GO" id="GO:0004601">
    <property type="term" value="F:peroxidase activity"/>
    <property type="evidence" value="ECO:0007669"/>
    <property type="project" value="UniProtKB-KW"/>
</dbReference>
<comment type="caution">
    <text evidence="1">The sequence shown here is derived from an EMBL/GenBank/DDBJ whole genome shotgun (WGS) entry which is preliminary data.</text>
</comment>
<dbReference type="SUPFAM" id="SSF82784">
    <property type="entry name" value="OsmC-like"/>
    <property type="match status" value="1"/>
</dbReference>
<accession>A0ABW4YI67</accession>
<reference evidence="2" key="1">
    <citation type="journal article" date="2019" name="Int. J. Syst. Evol. Microbiol.">
        <title>The Global Catalogue of Microorganisms (GCM) 10K type strain sequencing project: providing services to taxonomists for standard genome sequencing and annotation.</title>
        <authorList>
            <consortium name="The Broad Institute Genomics Platform"/>
            <consortium name="The Broad Institute Genome Sequencing Center for Infectious Disease"/>
            <person name="Wu L."/>
            <person name="Ma J."/>
        </authorList>
    </citation>
    <scope>NUCLEOTIDE SEQUENCE [LARGE SCALE GENOMIC DNA]</scope>
    <source>
        <strain evidence="2">GH52</strain>
    </source>
</reference>
<evidence type="ECO:0000313" key="2">
    <source>
        <dbReference type="Proteomes" id="UP001597362"/>
    </source>
</evidence>
<proteinExistence type="predicted"/>
<dbReference type="PANTHER" id="PTHR35368">
    <property type="entry name" value="HYDROPEROXIDE REDUCTASE"/>
    <property type="match status" value="1"/>
</dbReference>
<dbReference type="EMBL" id="JBHUHO010000016">
    <property type="protein sequence ID" value="MFD2115331.1"/>
    <property type="molecule type" value="Genomic_DNA"/>
</dbReference>
<dbReference type="InterPro" id="IPR015946">
    <property type="entry name" value="KH_dom-like_a/b"/>
</dbReference>
<keyword evidence="1" id="KW-0575">Peroxidase</keyword>